<evidence type="ECO:0000256" key="1">
    <source>
        <dbReference type="SAM" id="MobiDB-lite"/>
    </source>
</evidence>
<evidence type="ECO:0000313" key="5">
    <source>
        <dbReference type="Proteomes" id="UP000037035"/>
    </source>
</evidence>
<evidence type="ECO:0000256" key="3">
    <source>
        <dbReference type="SAM" id="SignalP"/>
    </source>
</evidence>
<keyword evidence="2" id="KW-0812">Transmembrane</keyword>
<protein>
    <submittedName>
        <fullName evidence="4">Putative signal peptide protein</fullName>
    </submittedName>
</protein>
<gene>
    <name evidence="4" type="ORF">VP01_253g5</name>
</gene>
<feature type="transmembrane region" description="Helical" evidence="2">
    <location>
        <begin position="271"/>
        <end position="291"/>
    </location>
</feature>
<accession>A0A0L6V748</accession>
<dbReference type="AlphaFoldDB" id="A0A0L6V748"/>
<evidence type="ECO:0000313" key="4">
    <source>
        <dbReference type="EMBL" id="KNZ55935.1"/>
    </source>
</evidence>
<proteinExistence type="predicted"/>
<keyword evidence="2" id="KW-0472">Membrane</keyword>
<feature type="transmembrane region" description="Helical" evidence="2">
    <location>
        <begin position="239"/>
        <end position="259"/>
    </location>
</feature>
<dbReference type="EMBL" id="LAVV01007436">
    <property type="protein sequence ID" value="KNZ55935.1"/>
    <property type="molecule type" value="Genomic_DNA"/>
</dbReference>
<feature type="transmembrane region" description="Helical" evidence="2">
    <location>
        <begin position="96"/>
        <end position="117"/>
    </location>
</feature>
<comment type="caution">
    <text evidence="4">The sequence shown here is derived from an EMBL/GenBank/DDBJ whole genome shotgun (WGS) entry which is preliminary data.</text>
</comment>
<sequence>MVCWSNLFVLVCLRLVSLPSLHALSFLKTLYAKIVVSKTTIHKTIQPIPTSLSPSVCEELQKTILTMIITMVFTFCFMTLCILLPELYLATFCKMCNNVICSNFLFHVIMYITSWIIPVENIQEDVISLIYQDWIIILNETIMPIGQHHLLSTFLQNLQCTTPHSFHMGYEYFHFVSITCRKIHTTPIFLILAKIFNSLFLIHYTCDIGKNSKMVYWIVYLLEYSFIWFMKLWLKLLPFWRHSFVCIIHYIKYASILKIEMILSPYWQLRFVLFFLFRFLHLYCFFCHFFWHDKAHFGENMNNNYATLKTSKYIIFPLPVTLCSHKPYPSLTIPQTKSMLFLNIKTLDFPKITKNIQPILTNKMTMNIDSIKATIGMDQCLPQTLLIFTTRVIILHPICHIAGFLNEKNSGNRQPKPGKSQEQLPFSGYGSFTAAKLTSQVAFPGQKKPLTKINHSCLYKTVTFFIPPFLTRFSHQILHIAYYIISSPILYFYNHSYSYVYYQTPYILNNNLYYLSIRHCGSRPETASTKKMMEGVERWKLSFQKQVRIGGNTSNILSLPQIIISYIFQSHQKIILARYGSSKVTLINISTFYWTWKIKKHHCVPGAKPCKDVCQGRKMFANAKSSDFYGCPGKNSDTGLPEFKLKLLKMSYSNNSNKKGELVMGKSPGLFPWRTLDIDFTSYRRNWSILTMRSLELDGLVGKVRASGTKDGEDHSLDWQVGGVALNVPQVFSVRQPARGARVAGRAGGSLGRQWGVAMEARAEGGASGGSGAQEGGMSGAQEVGPESQVAEEKGSKGSCLIFTRRPQSCGSKTPLARRVPGYSLTQEIKNQNISFIHSASRLQIELVHRRLKSGLSVNSFNSLFQNSASSECLLILSSFLFLSWRLHISYFLNSFPVVGSSFYLISLNYMLFSLIDVFISLVWSYFFKQSTVNSLGLRAALGALWRWGVPQAEVANREGRKGE</sequence>
<feature type="transmembrane region" description="Helical" evidence="2">
    <location>
        <begin position="905"/>
        <end position="927"/>
    </location>
</feature>
<feature type="region of interest" description="Disordered" evidence="1">
    <location>
        <begin position="762"/>
        <end position="796"/>
    </location>
</feature>
<feature type="transmembrane region" description="Helical" evidence="2">
    <location>
        <begin position="64"/>
        <end position="84"/>
    </location>
</feature>
<dbReference type="Proteomes" id="UP000037035">
    <property type="component" value="Unassembled WGS sequence"/>
</dbReference>
<feature type="transmembrane region" description="Helical" evidence="2">
    <location>
        <begin position="183"/>
        <end position="202"/>
    </location>
</feature>
<dbReference type="VEuPathDB" id="FungiDB:VP01_253g5"/>
<keyword evidence="5" id="KW-1185">Reference proteome</keyword>
<keyword evidence="2" id="KW-1133">Transmembrane helix</keyword>
<feature type="transmembrane region" description="Helical" evidence="2">
    <location>
        <begin position="214"/>
        <end position="233"/>
    </location>
</feature>
<name>A0A0L6V748_9BASI</name>
<organism evidence="4 5">
    <name type="scientific">Puccinia sorghi</name>
    <dbReference type="NCBI Taxonomy" id="27349"/>
    <lineage>
        <taxon>Eukaryota</taxon>
        <taxon>Fungi</taxon>
        <taxon>Dikarya</taxon>
        <taxon>Basidiomycota</taxon>
        <taxon>Pucciniomycotina</taxon>
        <taxon>Pucciniomycetes</taxon>
        <taxon>Pucciniales</taxon>
        <taxon>Pucciniaceae</taxon>
        <taxon>Puccinia</taxon>
    </lineage>
</organism>
<feature type="signal peptide" evidence="3">
    <location>
        <begin position="1"/>
        <end position="23"/>
    </location>
</feature>
<reference evidence="4 5" key="1">
    <citation type="submission" date="2015-08" db="EMBL/GenBank/DDBJ databases">
        <title>Next Generation Sequencing and Analysis of the Genome of Puccinia sorghi L Schw, the Causal Agent of Maize Common Rust.</title>
        <authorList>
            <person name="Rochi L."/>
            <person name="Burguener G."/>
            <person name="Darino M."/>
            <person name="Turjanski A."/>
            <person name="Kreff E."/>
            <person name="Dieguez M.J."/>
            <person name="Sacco F."/>
        </authorList>
    </citation>
    <scope>NUCLEOTIDE SEQUENCE [LARGE SCALE GENOMIC DNA]</scope>
    <source>
        <strain evidence="4 5">RO10H11247</strain>
    </source>
</reference>
<feature type="chain" id="PRO_5005567845" evidence="3">
    <location>
        <begin position="24"/>
        <end position="964"/>
    </location>
</feature>
<evidence type="ECO:0000256" key="2">
    <source>
        <dbReference type="SAM" id="Phobius"/>
    </source>
</evidence>
<keyword evidence="3" id="KW-0732">Signal</keyword>
<feature type="compositionally biased region" description="Gly residues" evidence="1">
    <location>
        <begin position="766"/>
        <end position="779"/>
    </location>
</feature>